<sequence>PLPSSSDLNVLDLGFVVSIQALQYKMVSRSMNDVIEATLSTFEGLSSDKLSSIYLTLQAVMRLLLEHHGENNFKLPHLKKDTLRRAGTLVVNVTCPASLLVHVNSFLQLSNLHVIWDRACMNTLSSACFVSAITAADASTMCLIKADRMDYRVLAFDIFRGGKSQPKEPEDYHGMFNHEYFIKSFESLLNELATLGIQNAYIVMDNAKYHKGRPQGTPSSR</sequence>
<evidence type="ECO:0000313" key="1">
    <source>
        <dbReference type="EMBL" id="RHZ41216.1"/>
    </source>
</evidence>
<dbReference type="VEuPathDB" id="FungiDB:H257_11366"/>
<dbReference type="VEuPathDB" id="FungiDB:H257_18247"/>
<dbReference type="PANTHER" id="PTHR47169:SF2">
    <property type="entry name" value="OS01G0541250 PROTEIN"/>
    <property type="match status" value="1"/>
</dbReference>
<protein>
    <recommendedName>
        <fullName evidence="3">Tc1-like transposase DDE domain-containing protein</fullName>
    </recommendedName>
</protein>
<dbReference type="PANTHER" id="PTHR47169">
    <property type="entry name" value="OS01G0541250 PROTEIN"/>
    <property type="match status" value="1"/>
</dbReference>
<evidence type="ECO:0008006" key="3">
    <source>
        <dbReference type="Google" id="ProtNLM"/>
    </source>
</evidence>
<name>A0A3R7BTE6_APHAT</name>
<organism evidence="1 2">
    <name type="scientific">Aphanomyces astaci</name>
    <name type="common">Crayfish plague agent</name>
    <dbReference type="NCBI Taxonomy" id="112090"/>
    <lineage>
        <taxon>Eukaryota</taxon>
        <taxon>Sar</taxon>
        <taxon>Stramenopiles</taxon>
        <taxon>Oomycota</taxon>
        <taxon>Saprolegniomycetes</taxon>
        <taxon>Saprolegniales</taxon>
        <taxon>Verrucalvaceae</taxon>
        <taxon>Aphanomyces</taxon>
    </lineage>
</organism>
<accession>A0A3R7BTE6</accession>
<feature type="non-terminal residue" evidence="1">
    <location>
        <position position="1"/>
    </location>
</feature>
<gene>
    <name evidence="1" type="ORF">DYB26_013634</name>
</gene>
<dbReference type="InterPro" id="IPR036397">
    <property type="entry name" value="RNaseH_sf"/>
</dbReference>
<evidence type="ECO:0000313" key="2">
    <source>
        <dbReference type="Proteomes" id="UP000286510"/>
    </source>
</evidence>
<comment type="caution">
    <text evidence="1">The sequence shown here is derived from an EMBL/GenBank/DDBJ whole genome shotgun (WGS) entry which is preliminary data.</text>
</comment>
<proteinExistence type="predicted"/>
<dbReference type="Proteomes" id="UP000286510">
    <property type="component" value="Unassembled WGS sequence"/>
</dbReference>
<dbReference type="Gene3D" id="3.30.420.10">
    <property type="entry name" value="Ribonuclease H-like superfamily/Ribonuclease H"/>
    <property type="match status" value="1"/>
</dbReference>
<dbReference type="AlphaFoldDB" id="A0A3R7BTE6"/>
<dbReference type="GO" id="GO:0003676">
    <property type="term" value="F:nucleic acid binding"/>
    <property type="evidence" value="ECO:0007669"/>
    <property type="project" value="InterPro"/>
</dbReference>
<reference evidence="1 2" key="1">
    <citation type="submission" date="2018-08" db="EMBL/GenBank/DDBJ databases">
        <title>Aphanomyces genome sequencing and annotation.</title>
        <authorList>
            <person name="Minardi D."/>
            <person name="Oidtmann B."/>
            <person name="Van Der Giezen M."/>
            <person name="Studholme D.J."/>
        </authorList>
    </citation>
    <scope>NUCLEOTIDE SEQUENCE [LARGE SCALE GENOMIC DNA]</scope>
    <source>
        <strain evidence="1 2">FDL457</strain>
    </source>
</reference>
<dbReference type="EMBL" id="QUTF01005359">
    <property type="protein sequence ID" value="RHZ41216.1"/>
    <property type="molecule type" value="Genomic_DNA"/>
</dbReference>